<keyword evidence="2" id="KW-1185">Reference proteome</keyword>
<dbReference type="AlphaFoldDB" id="R1GQK5"/>
<accession>R1GQK5</accession>
<gene>
    <name evidence="1" type="ORF">D515_02940</name>
</gene>
<proteinExistence type="predicted"/>
<dbReference type="EMBL" id="ANFM02000033">
    <property type="protein sequence ID" value="EOD78369.1"/>
    <property type="molecule type" value="Genomic_DNA"/>
</dbReference>
<comment type="caution">
    <text evidence="1">The sequence shown here is derived from an EMBL/GenBank/DDBJ whole genome shotgun (WGS) entry which is preliminary data.</text>
</comment>
<protein>
    <submittedName>
        <fullName evidence="1">Uncharacterized protein</fullName>
    </submittedName>
</protein>
<dbReference type="Proteomes" id="UP000011223">
    <property type="component" value="Unassembled WGS sequence"/>
</dbReference>
<sequence>MSKNQSSRHLKDREVTGFLSNKWLSGFHQIISHLQPLKAFAMTINFLR</sequence>
<evidence type="ECO:0000313" key="2">
    <source>
        <dbReference type="Proteomes" id="UP000011223"/>
    </source>
</evidence>
<name>R1GQK5_9GAMM</name>
<reference evidence="1 2" key="1">
    <citation type="journal article" date="2014" name="PLoS ONE">
        <title>Grimontia indica AK16(T), sp. nov., Isolated from a Seawater Sample Reports the Presence of Pathogenic Genes Similar to Vibrio Genus.</title>
        <authorList>
            <person name="Singh A."/>
            <person name="Vaidya B."/>
            <person name="Khatri I."/>
            <person name="Srinivas T.N."/>
            <person name="Subramanian S."/>
            <person name="Korpole S."/>
            <person name="Pinnaka A.K."/>
        </authorList>
    </citation>
    <scope>NUCLEOTIDE SEQUENCE [LARGE SCALE GENOMIC DNA]</scope>
    <source>
        <strain evidence="1 2">AK16</strain>
    </source>
</reference>
<organism evidence="1 2">
    <name type="scientific">Grimontia indica</name>
    <dbReference type="NCBI Taxonomy" id="1056512"/>
    <lineage>
        <taxon>Bacteria</taxon>
        <taxon>Pseudomonadati</taxon>
        <taxon>Pseudomonadota</taxon>
        <taxon>Gammaproteobacteria</taxon>
        <taxon>Vibrionales</taxon>
        <taxon>Vibrionaceae</taxon>
        <taxon>Grimontia</taxon>
    </lineage>
</organism>
<evidence type="ECO:0000313" key="1">
    <source>
        <dbReference type="EMBL" id="EOD78369.1"/>
    </source>
</evidence>